<organism evidence="1 2">
    <name type="scientific">Halobium salinum</name>
    <dbReference type="NCBI Taxonomy" id="1364940"/>
    <lineage>
        <taxon>Archaea</taxon>
        <taxon>Methanobacteriati</taxon>
        <taxon>Methanobacteriota</taxon>
        <taxon>Stenosarchaea group</taxon>
        <taxon>Halobacteria</taxon>
        <taxon>Halobacteriales</taxon>
        <taxon>Haloferacaceae</taxon>
        <taxon>Halobium</taxon>
    </lineage>
</organism>
<keyword evidence="2" id="KW-1185">Reference proteome</keyword>
<comment type="caution">
    <text evidence="1">The sequence shown here is derived from an EMBL/GenBank/DDBJ whole genome shotgun (WGS) entry which is preliminary data.</text>
</comment>
<evidence type="ECO:0000313" key="2">
    <source>
        <dbReference type="Proteomes" id="UP001595921"/>
    </source>
</evidence>
<evidence type="ECO:0000313" key="1">
    <source>
        <dbReference type="EMBL" id="MFC4358802.1"/>
    </source>
</evidence>
<accession>A0ABD5PD29</accession>
<name>A0ABD5PD29_9EURY</name>
<evidence type="ECO:0008006" key="3">
    <source>
        <dbReference type="Google" id="ProtNLM"/>
    </source>
</evidence>
<dbReference type="Proteomes" id="UP001595921">
    <property type="component" value="Unassembled WGS sequence"/>
</dbReference>
<dbReference type="AlphaFoldDB" id="A0ABD5PD29"/>
<proteinExistence type="predicted"/>
<sequence>MKHRPSTHLFVAAGALALALAVGVDAGDVASSVPIASHGAVALQLDWLVDLIRQVDRLLEAVVDLLETVGRLTGEGGD</sequence>
<protein>
    <recommendedName>
        <fullName evidence="3">Secreted protein</fullName>
    </recommendedName>
</protein>
<dbReference type="EMBL" id="JBHSDS010000006">
    <property type="protein sequence ID" value="MFC4358802.1"/>
    <property type="molecule type" value="Genomic_DNA"/>
</dbReference>
<dbReference type="RefSeq" id="WP_267623382.1">
    <property type="nucleotide sequence ID" value="NZ_JAODIW010000008.1"/>
</dbReference>
<reference evidence="1 2" key="1">
    <citation type="journal article" date="2019" name="Int. J. Syst. Evol. Microbiol.">
        <title>The Global Catalogue of Microorganisms (GCM) 10K type strain sequencing project: providing services to taxonomists for standard genome sequencing and annotation.</title>
        <authorList>
            <consortium name="The Broad Institute Genomics Platform"/>
            <consortium name="The Broad Institute Genome Sequencing Center for Infectious Disease"/>
            <person name="Wu L."/>
            <person name="Ma J."/>
        </authorList>
    </citation>
    <scope>NUCLEOTIDE SEQUENCE [LARGE SCALE GENOMIC DNA]</scope>
    <source>
        <strain evidence="1 2">CGMCC 1.12553</strain>
    </source>
</reference>
<gene>
    <name evidence="1" type="ORF">ACFO0N_12700</name>
</gene>